<proteinExistence type="predicted"/>
<reference evidence="1 2" key="1">
    <citation type="submission" date="2019-08" db="EMBL/GenBank/DDBJ databases">
        <title>Whole genome of Aphis craccivora.</title>
        <authorList>
            <person name="Voronova N.V."/>
            <person name="Shulinski R.S."/>
            <person name="Bandarenka Y.V."/>
            <person name="Zhorov D.G."/>
            <person name="Warner D."/>
        </authorList>
    </citation>
    <scope>NUCLEOTIDE SEQUENCE [LARGE SCALE GENOMIC DNA]</scope>
    <source>
        <strain evidence="1">180601</strain>
        <tissue evidence="1">Whole Body</tissue>
    </source>
</reference>
<evidence type="ECO:0000313" key="2">
    <source>
        <dbReference type="Proteomes" id="UP000478052"/>
    </source>
</evidence>
<name>A0A6G0Y4W9_APHCR</name>
<dbReference type="OrthoDB" id="6622882at2759"/>
<protein>
    <submittedName>
        <fullName evidence="1">Dimer Tnp hAT domain-containing protein</fullName>
    </submittedName>
</protein>
<dbReference type="PANTHER" id="PTHR37162">
    <property type="entry name" value="HAT FAMILY DIMERISATION DOMAINCONTAINING PROTEIN-RELATED"/>
    <property type="match status" value="1"/>
</dbReference>
<dbReference type="PANTHER" id="PTHR37162:SF1">
    <property type="entry name" value="BED-TYPE DOMAIN-CONTAINING PROTEIN"/>
    <property type="match status" value="1"/>
</dbReference>
<keyword evidence="2" id="KW-1185">Reference proteome</keyword>
<comment type="caution">
    <text evidence="1">The sequence shown here is derived from an EMBL/GenBank/DDBJ whole genome shotgun (WGS) entry which is preliminary data.</text>
</comment>
<dbReference type="AlphaFoldDB" id="A0A6G0Y4W9"/>
<evidence type="ECO:0000313" key="1">
    <source>
        <dbReference type="EMBL" id="KAF0749373.1"/>
    </source>
</evidence>
<organism evidence="1 2">
    <name type="scientific">Aphis craccivora</name>
    <name type="common">Cowpea aphid</name>
    <dbReference type="NCBI Taxonomy" id="307492"/>
    <lineage>
        <taxon>Eukaryota</taxon>
        <taxon>Metazoa</taxon>
        <taxon>Ecdysozoa</taxon>
        <taxon>Arthropoda</taxon>
        <taxon>Hexapoda</taxon>
        <taxon>Insecta</taxon>
        <taxon>Pterygota</taxon>
        <taxon>Neoptera</taxon>
        <taxon>Paraneoptera</taxon>
        <taxon>Hemiptera</taxon>
        <taxon>Sternorrhyncha</taxon>
        <taxon>Aphidomorpha</taxon>
        <taxon>Aphidoidea</taxon>
        <taxon>Aphididae</taxon>
        <taxon>Aphidini</taxon>
        <taxon>Aphis</taxon>
        <taxon>Aphis</taxon>
    </lineage>
</organism>
<dbReference type="EMBL" id="VUJU01006123">
    <property type="protein sequence ID" value="KAF0749373.1"/>
    <property type="molecule type" value="Genomic_DNA"/>
</dbReference>
<sequence>MVIQRAEIKIAVFISEHIIAFLAADHLPGLLQECFPDSEIAKGISTKRTKTTAIIKNVIGSSAKEELIESLKNNKFRVLTDESTDIGTVKTCVTVSSKRLAAFSQFQKFMEVEPHRMLPSQTRWLSLNMVVSRILEQWDALKLYFTDTWINQRLLSTEEIFKIVHNMVFICRFNQYFQTERVVITNLHKMIISLFQEIFFLKREYVTKTKLSAINPKMDKFQLIDRQLYLGAKVMSHIDEQNVIANNVCRKYFFERCRLFLQTAACEIQKRYNMDDIILSKLSTLKPKNVFSLEYRDVQPSLIPLIKVVPYIVSNDDTIQLIDDQWRRLPLLLSKISDEESFLKLPIDEFC</sequence>
<dbReference type="Proteomes" id="UP000478052">
    <property type="component" value="Unassembled WGS sequence"/>
</dbReference>
<gene>
    <name evidence="1" type="ORF">FWK35_00016537</name>
</gene>
<accession>A0A6G0Y4W9</accession>